<dbReference type="PANTHER" id="PTHR46907">
    <property type="entry name" value="HEAT SHOCK PROTEIN BETA-7-RELATED"/>
    <property type="match status" value="1"/>
</dbReference>
<accession>A0A3B4E2K2</accession>
<dbReference type="SUPFAM" id="SSF49764">
    <property type="entry name" value="HSP20-like chaperones"/>
    <property type="match status" value="1"/>
</dbReference>
<dbReference type="Gene3D" id="2.60.40.790">
    <property type="match status" value="1"/>
</dbReference>
<name>A0A3B4E2K2_PYGNA</name>
<evidence type="ECO:0000259" key="3">
    <source>
        <dbReference type="PROSITE" id="PS01031"/>
    </source>
</evidence>
<dbReference type="GeneTree" id="ENSGT00390000010674"/>
<reference evidence="4" key="3">
    <citation type="submission" date="2025-09" db="UniProtKB">
        <authorList>
            <consortium name="Ensembl"/>
        </authorList>
    </citation>
    <scope>IDENTIFICATION</scope>
</reference>
<dbReference type="OMA" id="WQSYKTI"/>
<sequence length="137" mass="14726">YPIYLHICNGESILFQVLNPVSHSCQSSCSLNDYVDICFLKGEMCTLGDMYMFTVDVSAFSPEQVIVTSSNNLIQVSAEKLASDGTIIDTFSHKCQFPADVDPMSVTLSLGKGGALTVTAFKHKAKGQTTCSLSTGI</sequence>
<protein>
    <recommendedName>
        <fullName evidence="3">SHSP domain-containing protein</fullName>
    </recommendedName>
</protein>
<dbReference type="STRING" id="42514.ENSPNAP00000029918"/>
<reference evidence="4" key="2">
    <citation type="submission" date="2025-08" db="UniProtKB">
        <authorList>
            <consortium name="Ensembl"/>
        </authorList>
    </citation>
    <scope>IDENTIFICATION</scope>
</reference>
<dbReference type="GO" id="GO:0005634">
    <property type="term" value="C:nucleus"/>
    <property type="evidence" value="ECO:0007669"/>
    <property type="project" value="TreeGrafter"/>
</dbReference>
<comment type="similarity">
    <text evidence="1 2">Belongs to the small heat shock protein (HSP20) family.</text>
</comment>
<dbReference type="Pfam" id="PF00011">
    <property type="entry name" value="HSP20"/>
    <property type="match status" value="1"/>
</dbReference>
<dbReference type="InterPro" id="IPR008978">
    <property type="entry name" value="HSP20-like_chaperone"/>
</dbReference>
<dbReference type="GO" id="GO:0005737">
    <property type="term" value="C:cytoplasm"/>
    <property type="evidence" value="ECO:0007669"/>
    <property type="project" value="TreeGrafter"/>
</dbReference>
<keyword evidence="5" id="KW-1185">Reference proteome</keyword>
<evidence type="ECO:0000313" key="5">
    <source>
        <dbReference type="Proteomes" id="UP001501920"/>
    </source>
</evidence>
<evidence type="ECO:0000256" key="1">
    <source>
        <dbReference type="PROSITE-ProRule" id="PRU00285"/>
    </source>
</evidence>
<dbReference type="AlphaFoldDB" id="A0A3B4E2K2"/>
<evidence type="ECO:0000313" key="4">
    <source>
        <dbReference type="Ensembl" id="ENSPNAP00000029918.2"/>
    </source>
</evidence>
<dbReference type="InterPro" id="IPR002068">
    <property type="entry name" value="A-crystallin/Hsp20_dom"/>
</dbReference>
<dbReference type="PROSITE" id="PS01031">
    <property type="entry name" value="SHSP"/>
    <property type="match status" value="1"/>
</dbReference>
<dbReference type="PANTHER" id="PTHR46907:SF2">
    <property type="entry name" value="HEAT SHOCK PROTEIN BETA-7"/>
    <property type="match status" value="1"/>
</dbReference>
<feature type="domain" description="SHSP" evidence="3">
    <location>
        <begin position="30"/>
        <end position="137"/>
    </location>
</feature>
<dbReference type="Proteomes" id="UP001501920">
    <property type="component" value="Chromosome 26"/>
</dbReference>
<dbReference type="Ensembl" id="ENSPNAT00000017462.2">
    <property type="protein sequence ID" value="ENSPNAP00000029918.2"/>
    <property type="gene ID" value="ENSPNAG00000016327.2"/>
</dbReference>
<reference evidence="4 5" key="1">
    <citation type="submission" date="2020-10" db="EMBL/GenBank/DDBJ databases">
        <title>Pygocentrus nattereri (red-bellied piranha) genome, fPygNat1, primary haplotype.</title>
        <authorList>
            <person name="Myers G."/>
            <person name="Meyer A."/>
            <person name="Karagic N."/>
            <person name="Pippel M."/>
            <person name="Winkler S."/>
            <person name="Tracey A."/>
            <person name="Wood J."/>
            <person name="Formenti G."/>
            <person name="Howe K."/>
            <person name="Fedrigo O."/>
            <person name="Jarvis E.D."/>
        </authorList>
    </citation>
    <scope>NUCLEOTIDE SEQUENCE [LARGE SCALE GENOMIC DNA]</scope>
</reference>
<evidence type="ECO:0000256" key="2">
    <source>
        <dbReference type="RuleBase" id="RU003616"/>
    </source>
</evidence>
<proteinExistence type="inferred from homology"/>
<organism evidence="4 5">
    <name type="scientific">Pygocentrus nattereri</name>
    <name type="common">Red-bellied piranha</name>
    <dbReference type="NCBI Taxonomy" id="42514"/>
    <lineage>
        <taxon>Eukaryota</taxon>
        <taxon>Metazoa</taxon>
        <taxon>Chordata</taxon>
        <taxon>Craniata</taxon>
        <taxon>Vertebrata</taxon>
        <taxon>Euteleostomi</taxon>
        <taxon>Actinopterygii</taxon>
        <taxon>Neopterygii</taxon>
        <taxon>Teleostei</taxon>
        <taxon>Ostariophysi</taxon>
        <taxon>Characiformes</taxon>
        <taxon>Characoidei</taxon>
        <taxon>Pygocentrus</taxon>
    </lineage>
</organism>